<dbReference type="EMBL" id="JAGGKT010000008">
    <property type="protein sequence ID" value="MBP1932855.1"/>
    <property type="molecule type" value="Genomic_DNA"/>
</dbReference>
<dbReference type="Proteomes" id="UP001519343">
    <property type="component" value="Unassembled WGS sequence"/>
</dbReference>
<evidence type="ECO:0000313" key="1">
    <source>
        <dbReference type="EMBL" id="MBP1932855.1"/>
    </source>
</evidence>
<sequence length="84" mass="10067">MGRDDFLSNRFDRLRHIVFLRKMKLENLEKQAIHWFENGNLAKIEELMKRRETILASNERLTSFIAKWEKEDAVLASNQLFTTI</sequence>
<gene>
    <name evidence="1" type="ORF">J2Z37_002866</name>
</gene>
<reference evidence="1 2" key="1">
    <citation type="submission" date="2021-03" db="EMBL/GenBank/DDBJ databases">
        <title>Genomic Encyclopedia of Type Strains, Phase IV (KMG-IV): sequencing the most valuable type-strain genomes for metagenomic binning, comparative biology and taxonomic classification.</title>
        <authorList>
            <person name="Goeker M."/>
        </authorList>
    </citation>
    <scope>NUCLEOTIDE SEQUENCE [LARGE SCALE GENOMIC DNA]</scope>
    <source>
        <strain evidence="1 2">DSM 24738</strain>
    </source>
</reference>
<accession>A0ABS4GRF1</accession>
<name>A0ABS4GRF1_9BACL</name>
<proteinExistence type="predicted"/>
<protein>
    <submittedName>
        <fullName evidence="1">Uncharacterized protein</fullName>
    </submittedName>
</protein>
<comment type="caution">
    <text evidence="1">The sequence shown here is derived from an EMBL/GenBank/DDBJ whole genome shotgun (WGS) entry which is preliminary data.</text>
</comment>
<evidence type="ECO:0000313" key="2">
    <source>
        <dbReference type="Proteomes" id="UP001519343"/>
    </source>
</evidence>
<keyword evidence="2" id="KW-1185">Reference proteome</keyword>
<organism evidence="1 2">
    <name type="scientific">Ammoniphilus resinae</name>
    <dbReference type="NCBI Taxonomy" id="861532"/>
    <lineage>
        <taxon>Bacteria</taxon>
        <taxon>Bacillati</taxon>
        <taxon>Bacillota</taxon>
        <taxon>Bacilli</taxon>
        <taxon>Bacillales</taxon>
        <taxon>Paenibacillaceae</taxon>
        <taxon>Aneurinibacillus group</taxon>
        <taxon>Ammoniphilus</taxon>
    </lineage>
</organism>